<dbReference type="FunFam" id="3.30.830.10:FF:000015">
    <property type="entry name" value="Putative zinc metalloprotease"/>
    <property type="match status" value="1"/>
</dbReference>
<reference evidence="4 5" key="1">
    <citation type="submission" date="2013-11" db="EMBL/GenBank/DDBJ databases">
        <title>Genome sequencing of Stegodyphus mimosarum.</title>
        <authorList>
            <person name="Bechsgaard J."/>
        </authorList>
    </citation>
    <scope>NUCLEOTIDE SEQUENCE [LARGE SCALE GENOMIC DNA]</scope>
</reference>
<dbReference type="Gene3D" id="3.30.830.10">
    <property type="entry name" value="Metalloenzyme, LuxS/M16 peptidase-like"/>
    <property type="match status" value="4"/>
</dbReference>
<evidence type="ECO:0000313" key="5">
    <source>
        <dbReference type="Proteomes" id="UP000054359"/>
    </source>
</evidence>
<feature type="compositionally biased region" description="Basic and acidic residues" evidence="1">
    <location>
        <begin position="461"/>
        <end position="477"/>
    </location>
</feature>
<proteinExistence type="predicted"/>
<dbReference type="MEROPS" id="M16.A12"/>
<evidence type="ECO:0000259" key="2">
    <source>
        <dbReference type="Pfam" id="PF00675"/>
    </source>
</evidence>
<dbReference type="GO" id="GO:0046872">
    <property type="term" value="F:metal ion binding"/>
    <property type="evidence" value="ECO:0007669"/>
    <property type="project" value="InterPro"/>
</dbReference>
<evidence type="ECO:0000259" key="3">
    <source>
        <dbReference type="Pfam" id="PF05193"/>
    </source>
</evidence>
<dbReference type="PANTHER" id="PTHR43016:SF16">
    <property type="entry name" value="METALLOPROTEASE, PUTATIVE (AFU_ORTHOLOGUE AFUA_4G07610)-RELATED"/>
    <property type="match status" value="1"/>
</dbReference>
<feature type="region of interest" description="Disordered" evidence="1">
    <location>
        <begin position="459"/>
        <end position="484"/>
    </location>
</feature>
<evidence type="ECO:0000313" key="4">
    <source>
        <dbReference type="EMBL" id="KFM65726.1"/>
    </source>
</evidence>
<dbReference type="Pfam" id="PF05193">
    <property type="entry name" value="Peptidase_M16_C"/>
    <property type="match status" value="1"/>
</dbReference>
<accession>A0A087TKT7</accession>
<dbReference type="PANTHER" id="PTHR43016">
    <property type="entry name" value="PRESEQUENCE PROTEASE"/>
    <property type="match status" value="1"/>
</dbReference>
<evidence type="ECO:0008006" key="6">
    <source>
        <dbReference type="Google" id="ProtNLM"/>
    </source>
</evidence>
<name>A0A087TKT7_STEMI</name>
<protein>
    <recommendedName>
        <fullName evidence="6">Presequence protease, mitochondrial</fullName>
    </recommendedName>
</protein>
<dbReference type="STRING" id="407821.A0A087TKT7"/>
<dbReference type="OrthoDB" id="4953at2759"/>
<feature type="domain" description="Peptidase M16 C-terminal" evidence="3">
    <location>
        <begin position="197"/>
        <end position="373"/>
    </location>
</feature>
<keyword evidence="5" id="KW-1185">Reference proteome</keyword>
<dbReference type="InterPro" id="IPR007863">
    <property type="entry name" value="Peptidase_M16_C"/>
</dbReference>
<dbReference type="AlphaFoldDB" id="A0A087TKT7"/>
<dbReference type="OMA" id="WEGFARI"/>
<dbReference type="InterPro" id="IPR011249">
    <property type="entry name" value="Metalloenz_LuxS/M16"/>
</dbReference>
<dbReference type="FunFam" id="3.30.830.10:FF:000031">
    <property type="entry name" value="Putative zinc metalloprotease"/>
    <property type="match status" value="1"/>
</dbReference>
<feature type="non-terminal residue" evidence="4">
    <location>
        <position position="1015"/>
    </location>
</feature>
<feature type="domain" description="Peptidase M16 N-terminal" evidence="2">
    <location>
        <begin position="52"/>
        <end position="144"/>
    </location>
</feature>
<dbReference type="InterPro" id="IPR011765">
    <property type="entry name" value="Pept_M16_N"/>
</dbReference>
<gene>
    <name evidence="4" type="ORF">X975_16341</name>
</gene>
<organism evidence="4 5">
    <name type="scientific">Stegodyphus mimosarum</name>
    <name type="common">African social velvet spider</name>
    <dbReference type="NCBI Taxonomy" id="407821"/>
    <lineage>
        <taxon>Eukaryota</taxon>
        <taxon>Metazoa</taxon>
        <taxon>Ecdysozoa</taxon>
        <taxon>Arthropoda</taxon>
        <taxon>Chelicerata</taxon>
        <taxon>Arachnida</taxon>
        <taxon>Araneae</taxon>
        <taxon>Araneomorphae</taxon>
        <taxon>Entelegynae</taxon>
        <taxon>Eresoidea</taxon>
        <taxon>Eresidae</taxon>
        <taxon>Stegodyphus</taxon>
    </lineage>
</organism>
<dbReference type="Pfam" id="PF00675">
    <property type="entry name" value="Peptidase_M16"/>
    <property type="match status" value="1"/>
</dbReference>
<evidence type="ECO:0000256" key="1">
    <source>
        <dbReference type="SAM" id="MobiDB-lite"/>
    </source>
</evidence>
<dbReference type="SUPFAM" id="SSF63411">
    <property type="entry name" value="LuxS/MPP-like metallohydrolase"/>
    <property type="match status" value="4"/>
</dbReference>
<dbReference type="EMBL" id="KK115682">
    <property type="protein sequence ID" value="KFM65726.1"/>
    <property type="molecule type" value="Genomic_DNA"/>
</dbReference>
<dbReference type="Proteomes" id="UP000054359">
    <property type="component" value="Unassembled WGS sequence"/>
</dbReference>
<sequence>MPEKYNYECIAEIVTDGGAKLTKYKSTTNGMTICIANVSGPLVGGYLCIATEAHDDDGLPHTLEHLVFMGSEKYPYKGILDLVANRCLAQGTNAWTDTDHTCYTVTTAGDEGFLKLLPIYLDHLLFPTLTDSAFITEVHHINGEGEDAGVVYCEMQASENSGESRCHLAMLRSMYPGHCGYKSETGGLLKNLRESTTNEKVRAYHQEFYRSENLYLIIVGQIDANEVFKALKPVEERIALEKEKKPFVRPWQSPVPPLPESVTLEIEYPCDEDEYGLIIAAWRGPGGNDSFELRSVDLLMDYFTDTSVSPLNRDFVEIEDPLCNQVDFTVIQNAVSCIYLHFSNVPVNRLKELKEKLFVLFQNFADGKEEFDMDRMRTLIKKRKLFILTQMENNPHDHLASYLIADFLYSTSAEDLAVRVQEIPALEKLMEKDAQFWVDLLKTYIVEGKFVIVLGSPSPKLSEKMSKGEKQRTEEQQKQLGPEGLKDMSNTLKKAIEANEVPPPKEMITSVDVPSVNSIKFHPIKRVCNASKSEDENVDYSISKMPCRFQLDIINTNFVRFYVLMDTSHLSSDLRMYLPLFVELLDECAIKRNGEIVRYQDVVKQLAEDTISITASIGLDYGRFFCSTYAQVLCLELTVEEEKYTKSVQWIREILYQIIFEPARIKSAVNKMITDVATMKRSAGAVVKTMMKNLFYCPESNHWTASMLRQHAFLSKVLEKLESDADEVVSKLNKVREAVTKPEKMTVHLALNLDNMKQKVKPEEAWIQELYPPSVSPEIMTCSVKKCCELLKQDVEDNQSGLITGISSVESSYILQCAPGINDCTHPDYAPLLVLIKYLTQLEGPMWKQIRGFGLAYTFNINAVPDSGLTYLSIGKATHLVKAYKEARDIVESHLNGESKWEKELMESASSSLVFEIIEKIKTVADVAEESLKAYYRNIDMNYTRNLLEKISQVTTSDMERVGIEYLKPLFDISKSRCAICCHPNKVNEIVQGFEKFSRKLTLVPSLEESFMAKF</sequence>